<keyword evidence="1" id="KW-0732">Signal</keyword>
<reference evidence="2 3" key="2">
    <citation type="journal article" date="2010" name="Stand. Genomic Sci.">
        <title>Complete genome sequence of Xylanimonas cellulosilytica type strain (XIL07).</title>
        <authorList>
            <person name="Foster B."/>
            <person name="Pukall R."/>
            <person name="Abt B."/>
            <person name="Nolan M."/>
            <person name="Glavina Del Rio T."/>
            <person name="Chen F."/>
            <person name="Lucas S."/>
            <person name="Tice H."/>
            <person name="Pitluck S."/>
            <person name="Cheng J.-F."/>
            <person name="Chertkov O."/>
            <person name="Brettin T."/>
            <person name="Han C."/>
            <person name="Detter J.C."/>
            <person name="Bruce D."/>
            <person name="Goodwin L."/>
            <person name="Ivanova N."/>
            <person name="Mavromatis K."/>
            <person name="Pati A."/>
            <person name="Mikhailova N."/>
            <person name="Chen A."/>
            <person name="Palaniappan K."/>
            <person name="Land M."/>
            <person name="Hauser L."/>
            <person name="Chang Y.-J."/>
            <person name="Jeffries C.D."/>
            <person name="Chain P."/>
            <person name="Rohde M."/>
            <person name="Goeker M."/>
            <person name="Bristow J."/>
            <person name="Eisen J.A."/>
            <person name="Markowitz V."/>
            <person name="Hugenholtz P."/>
            <person name="Kyrpides N.C."/>
            <person name="Klenk H.-P."/>
            <person name="Lapidus A."/>
        </authorList>
    </citation>
    <scope>NUCLEOTIDE SEQUENCE [LARGE SCALE GENOMIC DNA]</scope>
    <source>
        <strain evidence="3">DSM 15894 / CECT 5975 / LMG 20990 / XIL07</strain>
    </source>
</reference>
<protein>
    <recommendedName>
        <fullName evidence="4">Lipoprotein</fullName>
    </recommendedName>
</protein>
<gene>
    <name evidence="2" type="ordered locus">Xcel_1864</name>
</gene>
<dbReference type="RefSeq" id="WP_012878626.1">
    <property type="nucleotide sequence ID" value="NC_013530.1"/>
</dbReference>
<dbReference type="AlphaFoldDB" id="D1BT42"/>
<evidence type="ECO:0008006" key="4">
    <source>
        <dbReference type="Google" id="ProtNLM"/>
    </source>
</evidence>
<name>D1BT42_XYLCX</name>
<dbReference type="eggNOG" id="ENOG5033P6M">
    <property type="taxonomic scope" value="Bacteria"/>
</dbReference>
<accession>D1BT42</accession>
<dbReference type="EMBL" id="CP001821">
    <property type="protein sequence ID" value="ACZ30884.1"/>
    <property type="molecule type" value="Genomic_DNA"/>
</dbReference>
<reference evidence="3" key="1">
    <citation type="submission" date="2009-11" db="EMBL/GenBank/DDBJ databases">
        <title>The complete chromosome of Xylanimonas cellulosilytica DSM 15894.</title>
        <authorList>
            <consortium name="US DOE Joint Genome Institute (JGI-PGF)"/>
            <person name="Lucas S."/>
            <person name="Copeland A."/>
            <person name="Lapidus A."/>
            <person name="Glavina del Rio T."/>
            <person name="Dalin E."/>
            <person name="Tice H."/>
            <person name="Bruce D."/>
            <person name="Goodwin L."/>
            <person name="Pitluck S."/>
            <person name="Kyrpides N."/>
            <person name="Mavromatis K."/>
            <person name="Ivanova N."/>
            <person name="Mikhailova N."/>
            <person name="Foster B."/>
            <person name="Clum A."/>
            <person name="Brettin T."/>
            <person name="Detter J.C."/>
            <person name="Han C."/>
            <person name="Larimer F."/>
            <person name="Land M."/>
            <person name="Hauser L."/>
            <person name="Markowitz V."/>
            <person name="Cheng J.F."/>
            <person name="Hugenholtz P."/>
            <person name="Woyke T."/>
            <person name="Wu D."/>
            <person name="Gehrich-Schroeter G."/>
            <person name="Schneider S."/>
            <person name="Pukall S.R."/>
            <person name="Klenk H.P."/>
            <person name="Eisen J.A."/>
        </authorList>
    </citation>
    <scope>NUCLEOTIDE SEQUENCE [LARGE SCALE GENOMIC DNA]</scope>
    <source>
        <strain evidence="3">DSM 15894 / CECT 5975 / LMG 20990 / XIL07</strain>
    </source>
</reference>
<keyword evidence="3" id="KW-1185">Reference proteome</keyword>
<evidence type="ECO:0000313" key="2">
    <source>
        <dbReference type="EMBL" id="ACZ30884.1"/>
    </source>
</evidence>
<dbReference type="PROSITE" id="PS51257">
    <property type="entry name" value="PROKAR_LIPOPROTEIN"/>
    <property type="match status" value="1"/>
</dbReference>
<organism evidence="2 3">
    <name type="scientific">Xylanimonas cellulosilytica (strain DSM 15894 / JCM 12276 / CECT 5975 / KCTC 9989 / LMG 20990 / NBRC 107835 / XIL07)</name>
    <dbReference type="NCBI Taxonomy" id="446471"/>
    <lineage>
        <taxon>Bacteria</taxon>
        <taxon>Bacillati</taxon>
        <taxon>Actinomycetota</taxon>
        <taxon>Actinomycetes</taxon>
        <taxon>Micrococcales</taxon>
        <taxon>Promicromonosporaceae</taxon>
        <taxon>Xylanimonas</taxon>
    </lineage>
</organism>
<feature type="chain" id="PRO_5039526130" description="Lipoprotein" evidence="1">
    <location>
        <begin position="26"/>
        <end position="158"/>
    </location>
</feature>
<proteinExistence type="predicted"/>
<dbReference type="Proteomes" id="UP000002255">
    <property type="component" value="Chromosome"/>
</dbReference>
<sequence>MRGRQTAGASALVFVALMLAGCDGANDAQLEPTGEVTQADAPENDVAQDAAACAAVSDVMTIVENAGIALREGRMAPQEQQGWYAVATRALDRIPSSGDGAVSQGIADLKEAAPAVGAGTAAEPVGIRSDAWNDALSTLSEPCLAVDAELAISMFTGG</sequence>
<dbReference type="HOGENOM" id="CLU_1668743_0_0_11"/>
<feature type="signal peptide" evidence="1">
    <location>
        <begin position="1"/>
        <end position="25"/>
    </location>
</feature>
<dbReference type="KEGG" id="xce:Xcel_1864"/>
<evidence type="ECO:0000313" key="3">
    <source>
        <dbReference type="Proteomes" id="UP000002255"/>
    </source>
</evidence>
<dbReference type="OrthoDB" id="5077345at2"/>
<evidence type="ECO:0000256" key="1">
    <source>
        <dbReference type="SAM" id="SignalP"/>
    </source>
</evidence>